<keyword evidence="3" id="KW-1185">Reference proteome</keyword>
<dbReference type="OrthoDB" id="5985073at2759"/>
<evidence type="ECO:0000313" key="3">
    <source>
        <dbReference type="Proteomes" id="UP000440578"/>
    </source>
</evidence>
<dbReference type="AlphaFoldDB" id="A0A6A4VII5"/>
<dbReference type="EMBL" id="VIIS01001695">
    <property type="protein sequence ID" value="KAF0294286.1"/>
    <property type="molecule type" value="Genomic_DNA"/>
</dbReference>
<accession>A0A6A4VII5</accession>
<feature type="region of interest" description="Disordered" evidence="1">
    <location>
        <begin position="1"/>
        <end position="21"/>
    </location>
</feature>
<gene>
    <name evidence="2" type="ORF">FJT64_008044</name>
</gene>
<evidence type="ECO:0000256" key="1">
    <source>
        <dbReference type="SAM" id="MobiDB-lite"/>
    </source>
</evidence>
<evidence type="ECO:0000313" key="2">
    <source>
        <dbReference type="EMBL" id="KAF0294286.1"/>
    </source>
</evidence>
<name>A0A6A4VII5_AMPAM</name>
<reference evidence="2 3" key="1">
    <citation type="submission" date="2019-07" db="EMBL/GenBank/DDBJ databases">
        <title>Draft genome assembly of a fouling barnacle, Amphibalanus amphitrite (Darwin, 1854): The first reference genome for Thecostraca.</title>
        <authorList>
            <person name="Kim W."/>
        </authorList>
    </citation>
    <scope>NUCLEOTIDE SEQUENCE [LARGE SCALE GENOMIC DNA]</scope>
    <source>
        <strain evidence="2">SNU_AA5</strain>
        <tissue evidence="2">Soma without cirri and trophi</tissue>
    </source>
</reference>
<dbReference type="Proteomes" id="UP000440578">
    <property type="component" value="Unassembled WGS sequence"/>
</dbReference>
<comment type="caution">
    <text evidence="2">The sequence shown here is derived from an EMBL/GenBank/DDBJ whole genome shotgun (WGS) entry which is preliminary data.</text>
</comment>
<organism evidence="2 3">
    <name type="scientific">Amphibalanus amphitrite</name>
    <name type="common">Striped barnacle</name>
    <name type="synonym">Balanus amphitrite</name>
    <dbReference type="NCBI Taxonomy" id="1232801"/>
    <lineage>
        <taxon>Eukaryota</taxon>
        <taxon>Metazoa</taxon>
        <taxon>Ecdysozoa</taxon>
        <taxon>Arthropoda</taxon>
        <taxon>Crustacea</taxon>
        <taxon>Multicrustacea</taxon>
        <taxon>Cirripedia</taxon>
        <taxon>Thoracica</taxon>
        <taxon>Thoracicalcarea</taxon>
        <taxon>Balanomorpha</taxon>
        <taxon>Balanoidea</taxon>
        <taxon>Balanidae</taxon>
        <taxon>Amphibalaninae</taxon>
        <taxon>Amphibalanus</taxon>
    </lineage>
</organism>
<sequence length="146" mass="16088">MEDADGVAHRHPPHFPADVEPFPDDVREIVEHGVGYVNQLLRRRGHPPLPLDRYSRSSGERLEECYAEEDFPSCLARVDAMNPPAPAPSLLARATDLFSRLLGDPLRVNLRSGLGTASAPPALEDVPGAAALRADWNVFEMSRQEL</sequence>
<protein>
    <submittedName>
        <fullName evidence="2">Uncharacterized protein</fullName>
    </submittedName>
</protein>
<proteinExistence type="predicted"/>